<organism evidence="6 7">
    <name type="scientific">Dichotomicrobium thermohalophilum</name>
    <dbReference type="NCBI Taxonomy" id="933063"/>
    <lineage>
        <taxon>Bacteria</taxon>
        <taxon>Pseudomonadati</taxon>
        <taxon>Pseudomonadota</taxon>
        <taxon>Alphaproteobacteria</taxon>
        <taxon>Hyphomicrobiales</taxon>
        <taxon>Hyphomicrobiaceae</taxon>
        <taxon>Dichotomicrobium</taxon>
    </lineage>
</organism>
<dbReference type="PANTHER" id="PTHR20854:SF4">
    <property type="entry name" value="INOSITOL-1-MONOPHOSPHATASE-RELATED"/>
    <property type="match status" value="1"/>
</dbReference>
<dbReference type="Gene3D" id="3.40.190.80">
    <property type="match status" value="1"/>
</dbReference>
<sequence length="268" mass="28363">MPPTSAAQTTEFAAFAHALADASRAVIAPLFRRATANDKSGGGPFDPVTEADRGAERKLRELIGAAYPDHGIVGEEYGAHNPDAAHCWVIDPIDGTRAFIAGLPVWGTLIGLMAEGRPLIGLMDQPFTRERFWSDGAGAFYRLGDGPTERMSTRGCARLENAVLACTTPEMFRTNEEQAGFAAMQARARLTRFGGDCYNYCMLAMGLIDVVVEAQLKSFDIVALTPIIEAAGGRVSTWEGGAPAEGGRIVAAANPALHAAALEVLQAA</sequence>
<feature type="binding site" evidence="5">
    <location>
        <position position="93"/>
    </location>
    <ligand>
        <name>Mg(2+)</name>
        <dbReference type="ChEBI" id="CHEBI:18420"/>
        <label>2</label>
    </ligand>
</feature>
<accession>A0A397Q561</accession>
<dbReference type="AlphaFoldDB" id="A0A397Q561"/>
<dbReference type="RefSeq" id="WP_119061057.1">
    <property type="nucleotide sequence ID" value="NZ_QXDF01000001.1"/>
</dbReference>
<evidence type="ECO:0000256" key="5">
    <source>
        <dbReference type="PIRSR" id="PIRSR600760-2"/>
    </source>
</evidence>
<name>A0A397Q561_9HYPH</name>
<dbReference type="InterPro" id="IPR000760">
    <property type="entry name" value="Inositol_monophosphatase-like"/>
</dbReference>
<evidence type="ECO:0000313" key="6">
    <source>
        <dbReference type="EMBL" id="RIA56242.1"/>
    </source>
</evidence>
<keyword evidence="7" id="KW-1185">Reference proteome</keyword>
<dbReference type="CDD" id="cd01641">
    <property type="entry name" value="Bacterial_IMPase_like_1"/>
    <property type="match status" value="1"/>
</dbReference>
<dbReference type="Pfam" id="PF00459">
    <property type="entry name" value="Inositol_P"/>
    <property type="match status" value="1"/>
</dbReference>
<keyword evidence="5" id="KW-0460">Magnesium</keyword>
<dbReference type="GO" id="GO:0004401">
    <property type="term" value="F:histidinol-phosphatase activity"/>
    <property type="evidence" value="ECO:0007669"/>
    <property type="project" value="UniProtKB-UniRule"/>
</dbReference>
<keyword evidence="3" id="KW-0378">Hydrolase</keyword>
<reference evidence="6 7" key="1">
    <citation type="submission" date="2018-08" db="EMBL/GenBank/DDBJ databases">
        <title>Genomic Encyclopedia of Archaeal and Bacterial Type Strains, Phase II (KMG-II): from individual species to whole genera.</title>
        <authorList>
            <person name="Goeker M."/>
        </authorList>
    </citation>
    <scope>NUCLEOTIDE SEQUENCE [LARGE SCALE GENOMIC DNA]</scope>
    <source>
        <strain evidence="6 7">DSM 5002</strain>
    </source>
</reference>
<comment type="caution">
    <text evidence="6">The sequence shown here is derived from an EMBL/GenBank/DDBJ whole genome shotgun (WGS) entry which is preliminary data.</text>
</comment>
<dbReference type="GO" id="GO:0008934">
    <property type="term" value="F:inositol monophosphate 1-phosphatase activity"/>
    <property type="evidence" value="ECO:0007669"/>
    <property type="project" value="TreeGrafter"/>
</dbReference>
<feature type="binding site" evidence="5">
    <location>
        <position position="75"/>
    </location>
    <ligand>
        <name>Mg(2+)</name>
        <dbReference type="ChEBI" id="CHEBI:18420"/>
        <label>1</label>
        <note>catalytic</note>
    </ligand>
</feature>
<feature type="binding site" evidence="5">
    <location>
        <position position="220"/>
    </location>
    <ligand>
        <name>Mg(2+)</name>
        <dbReference type="ChEBI" id="CHEBI:18420"/>
        <label>2</label>
    </ligand>
</feature>
<dbReference type="SUPFAM" id="SSF56655">
    <property type="entry name" value="Carbohydrate phosphatase"/>
    <property type="match status" value="1"/>
</dbReference>
<feature type="binding site" evidence="5">
    <location>
        <position position="94"/>
    </location>
    <ligand>
        <name>Mg(2+)</name>
        <dbReference type="ChEBI" id="CHEBI:18420"/>
        <label>1</label>
        <note>catalytic</note>
    </ligand>
</feature>
<comment type="cofactor">
    <cofactor evidence="1 5">
        <name>Mg(2+)</name>
        <dbReference type="ChEBI" id="CHEBI:18420"/>
    </cofactor>
</comment>
<keyword evidence="5" id="KW-0479">Metal-binding</keyword>
<evidence type="ECO:0000256" key="4">
    <source>
        <dbReference type="NCBIfam" id="TIGR02067"/>
    </source>
</evidence>
<evidence type="ECO:0000256" key="3">
    <source>
        <dbReference type="ARBA" id="ARBA00022801"/>
    </source>
</evidence>
<dbReference type="FunFam" id="3.30.540.10:FF:000030">
    <property type="entry name" value="Inositol monophosphatase"/>
    <property type="match status" value="1"/>
</dbReference>
<evidence type="ECO:0000256" key="1">
    <source>
        <dbReference type="ARBA" id="ARBA00001946"/>
    </source>
</evidence>
<dbReference type="GO" id="GO:0006020">
    <property type="term" value="P:inositol metabolic process"/>
    <property type="evidence" value="ECO:0007669"/>
    <property type="project" value="TreeGrafter"/>
</dbReference>
<dbReference type="GO" id="GO:0007165">
    <property type="term" value="P:signal transduction"/>
    <property type="evidence" value="ECO:0007669"/>
    <property type="project" value="TreeGrafter"/>
</dbReference>
<dbReference type="OrthoDB" id="9785695at2"/>
<dbReference type="PANTHER" id="PTHR20854">
    <property type="entry name" value="INOSITOL MONOPHOSPHATASE"/>
    <property type="match status" value="1"/>
</dbReference>
<dbReference type="GO" id="GO:0000105">
    <property type="term" value="P:L-histidine biosynthetic process"/>
    <property type="evidence" value="ECO:0007669"/>
    <property type="project" value="UniProtKB-UniRule"/>
</dbReference>
<proteinExistence type="inferred from homology"/>
<comment type="similarity">
    <text evidence="2">Belongs to the inositol monophosphatase superfamily.</text>
</comment>
<dbReference type="Gene3D" id="3.30.540.10">
    <property type="entry name" value="Fructose-1,6-Bisphosphatase, subunit A, domain 1"/>
    <property type="match status" value="1"/>
</dbReference>
<dbReference type="PRINTS" id="PR00377">
    <property type="entry name" value="IMPHPHTASES"/>
</dbReference>
<evidence type="ECO:0000256" key="2">
    <source>
        <dbReference type="ARBA" id="ARBA00009759"/>
    </source>
</evidence>
<protein>
    <recommendedName>
        <fullName evidence="4">Histidinol-phosphatase</fullName>
        <ecNumber evidence="4">3.1.3.15</ecNumber>
    </recommendedName>
</protein>
<dbReference type="EMBL" id="QXDF01000001">
    <property type="protein sequence ID" value="RIA56242.1"/>
    <property type="molecule type" value="Genomic_DNA"/>
</dbReference>
<dbReference type="EC" id="3.1.3.15" evidence="4"/>
<evidence type="ECO:0000313" key="7">
    <source>
        <dbReference type="Proteomes" id="UP000266273"/>
    </source>
</evidence>
<dbReference type="GO" id="GO:0046872">
    <property type="term" value="F:metal ion binding"/>
    <property type="evidence" value="ECO:0007669"/>
    <property type="project" value="UniProtKB-KW"/>
</dbReference>
<feature type="binding site" evidence="5">
    <location>
        <position position="91"/>
    </location>
    <ligand>
        <name>Mg(2+)</name>
        <dbReference type="ChEBI" id="CHEBI:18420"/>
        <label>1</label>
        <note>catalytic</note>
    </ligand>
</feature>
<dbReference type="InterPro" id="IPR011809">
    <property type="entry name" value="His_9_proposed"/>
</dbReference>
<dbReference type="NCBIfam" id="TIGR02067">
    <property type="entry name" value="his_9_HisN"/>
    <property type="match status" value="1"/>
</dbReference>
<dbReference type="Proteomes" id="UP000266273">
    <property type="component" value="Unassembled WGS sequence"/>
</dbReference>
<gene>
    <name evidence="6" type="ORF">BXY53_1345</name>
</gene>